<dbReference type="InterPro" id="IPR002363">
    <property type="entry name" value="Ribosomal_uL10_CS_bac"/>
</dbReference>
<dbReference type="PANTHER" id="PTHR11560">
    <property type="entry name" value="39S RIBOSOMAL PROTEIN L10, MITOCHONDRIAL"/>
    <property type="match status" value="1"/>
</dbReference>
<comment type="subunit">
    <text evidence="6">Part of the ribosomal stalk of the 50S ribosomal subunit. The N-terminus interacts with L11 and the large rRNA to form the base of the stalk. The C-terminus forms an elongated spine to which L12 dimers bind in a sequential fashion forming a multimeric L10(L12)X complex.</text>
</comment>
<dbReference type="AlphaFoldDB" id="A0A4D7JEB9"/>
<dbReference type="EMBL" id="CP028923">
    <property type="protein sequence ID" value="QCK14021.1"/>
    <property type="molecule type" value="Genomic_DNA"/>
</dbReference>
<dbReference type="GO" id="GO:0006412">
    <property type="term" value="P:translation"/>
    <property type="evidence" value="ECO:0007669"/>
    <property type="project" value="UniProtKB-UniRule"/>
</dbReference>
<gene>
    <name evidence="6" type="primary">rplJ</name>
    <name evidence="7" type="ORF">DCC35_04280</name>
</gene>
<dbReference type="InterPro" id="IPR001790">
    <property type="entry name" value="Ribosomal_uL10"/>
</dbReference>
<dbReference type="RefSeq" id="WP_137089615.1">
    <property type="nucleotide sequence ID" value="NZ_CP028923.1"/>
</dbReference>
<reference evidence="7 8" key="1">
    <citation type="submission" date="2018-04" db="EMBL/GenBank/DDBJ databases">
        <title>Complete genome uncultured novel isolate.</title>
        <authorList>
            <person name="Merlino G."/>
        </authorList>
    </citation>
    <scope>NUCLEOTIDE SEQUENCE [LARGE SCALE GENOMIC DNA]</scope>
    <source>
        <strain evidence="8">R1DC9</strain>
    </source>
</reference>
<dbReference type="GO" id="GO:0003735">
    <property type="term" value="F:structural constituent of ribosome"/>
    <property type="evidence" value="ECO:0007669"/>
    <property type="project" value="InterPro"/>
</dbReference>
<comment type="function">
    <text evidence="1 6">Forms part of the ribosomal stalk, playing a central role in the interaction of the ribosome with GTP-bound translation factors.</text>
</comment>
<dbReference type="GO" id="GO:0015934">
    <property type="term" value="C:large ribosomal subunit"/>
    <property type="evidence" value="ECO:0007669"/>
    <property type="project" value="InterPro"/>
</dbReference>
<keyword evidence="6" id="KW-0694">RNA-binding</keyword>
<dbReference type="PROSITE" id="PS01109">
    <property type="entry name" value="RIBOSOMAL_L10"/>
    <property type="match status" value="1"/>
</dbReference>
<dbReference type="OrthoDB" id="1523686at2"/>
<evidence type="ECO:0000256" key="3">
    <source>
        <dbReference type="ARBA" id="ARBA00022980"/>
    </source>
</evidence>
<sequence>MTREEKAQVIESLVEKFNNNPFFYIADASGLSVGQVNDFRRLCFKEGVEYKVVKNTLIKKALDQLDNDFSELDVALKGFSGIIFSEESNNAPAKVIKAFRSKQGKEIKRPLLKGASIDSDIFIGDENLETLSNLKSKSELIGEVISLLQSPAKNVISALSSGGDKLGGIVKTLQDREA</sequence>
<evidence type="ECO:0000313" key="7">
    <source>
        <dbReference type="EMBL" id="QCK14021.1"/>
    </source>
</evidence>
<evidence type="ECO:0000256" key="4">
    <source>
        <dbReference type="ARBA" id="ARBA00023274"/>
    </source>
</evidence>
<accession>A0A4D7JEB9</accession>
<dbReference type="KEGG" id="fpf:DCC35_04280"/>
<dbReference type="Pfam" id="PF00466">
    <property type="entry name" value="Ribosomal_L10"/>
    <property type="match status" value="1"/>
</dbReference>
<dbReference type="InterPro" id="IPR043141">
    <property type="entry name" value="Ribosomal_uL10-like_sf"/>
</dbReference>
<dbReference type="CDD" id="cd05797">
    <property type="entry name" value="Ribosomal_L10"/>
    <property type="match status" value="1"/>
</dbReference>
<keyword evidence="3 6" id="KW-0689">Ribosomal protein</keyword>
<evidence type="ECO:0000256" key="1">
    <source>
        <dbReference type="ARBA" id="ARBA00002633"/>
    </source>
</evidence>
<organism evidence="7 8">
    <name type="scientific">Mangrovivirga cuniculi</name>
    <dbReference type="NCBI Taxonomy" id="2715131"/>
    <lineage>
        <taxon>Bacteria</taxon>
        <taxon>Pseudomonadati</taxon>
        <taxon>Bacteroidota</taxon>
        <taxon>Cytophagia</taxon>
        <taxon>Cytophagales</taxon>
        <taxon>Mangrovivirgaceae</taxon>
        <taxon>Mangrovivirga</taxon>
    </lineage>
</organism>
<dbReference type="GO" id="GO:0070180">
    <property type="term" value="F:large ribosomal subunit rRNA binding"/>
    <property type="evidence" value="ECO:0007669"/>
    <property type="project" value="UniProtKB-UniRule"/>
</dbReference>
<dbReference type="InterPro" id="IPR047865">
    <property type="entry name" value="Ribosomal_uL10_bac_type"/>
</dbReference>
<proteinExistence type="inferred from homology"/>
<dbReference type="InterPro" id="IPR022973">
    <property type="entry name" value="Ribosomal_uL10_bac"/>
</dbReference>
<dbReference type="SUPFAM" id="SSF160369">
    <property type="entry name" value="Ribosomal protein L10-like"/>
    <property type="match status" value="1"/>
</dbReference>
<dbReference type="NCBIfam" id="NF000955">
    <property type="entry name" value="PRK00099.1-1"/>
    <property type="match status" value="1"/>
</dbReference>
<evidence type="ECO:0000256" key="6">
    <source>
        <dbReference type="HAMAP-Rule" id="MF_00362"/>
    </source>
</evidence>
<keyword evidence="6" id="KW-0699">rRNA-binding</keyword>
<dbReference type="Proteomes" id="UP000298616">
    <property type="component" value="Chromosome"/>
</dbReference>
<dbReference type="HAMAP" id="MF_00362">
    <property type="entry name" value="Ribosomal_uL10"/>
    <property type="match status" value="1"/>
</dbReference>
<keyword evidence="8" id="KW-1185">Reference proteome</keyword>
<name>A0A4D7JEB9_9BACT</name>
<evidence type="ECO:0000313" key="8">
    <source>
        <dbReference type="Proteomes" id="UP000298616"/>
    </source>
</evidence>
<protein>
    <recommendedName>
        <fullName evidence="5 6">Large ribosomal subunit protein uL10</fullName>
    </recommendedName>
</protein>
<evidence type="ECO:0000256" key="2">
    <source>
        <dbReference type="ARBA" id="ARBA00008889"/>
    </source>
</evidence>
<evidence type="ECO:0000256" key="5">
    <source>
        <dbReference type="ARBA" id="ARBA00035202"/>
    </source>
</evidence>
<comment type="similarity">
    <text evidence="2 6">Belongs to the universal ribosomal protein uL10 family.</text>
</comment>
<keyword evidence="4 6" id="KW-0687">Ribonucleoprotein</keyword>
<dbReference type="Gene3D" id="3.30.70.1730">
    <property type="match status" value="1"/>
</dbReference>